<feature type="coiled-coil region" evidence="1">
    <location>
        <begin position="279"/>
        <end position="310"/>
    </location>
</feature>
<keyword evidence="2" id="KW-1133">Transmembrane helix</keyword>
<proteinExistence type="predicted"/>
<dbReference type="PROSITE" id="PS50885">
    <property type="entry name" value="HAMP"/>
    <property type="match status" value="1"/>
</dbReference>
<evidence type="ECO:0000256" key="2">
    <source>
        <dbReference type="SAM" id="Phobius"/>
    </source>
</evidence>
<name>A0A414B2J8_9FIRM</name>
<dbReference type="GO" id="GO:0016020">
    <property type="term" value="C:membrane"/>
    <property type="evidence" value="ECO:0007669"/>
    <property type="project" value="InterPro"/>
</dbReference>
<keyword evidence="2" id="KW-0812">Transmembrane</keyword>
<dbReference type="SMART" id="SM00304">
    <property type="entry name" value="HAMP"/>
    <property type="match status" value="1"/>
</dbReference>
<keyword evidence="2" id="KW-0472">Membrane</keyword>
<feature type="domain" description="HAMP" evidence="3">
    <location>
        <begin position="194"/>
        <end position="248"/>
    </location>
</feature>
<gene>
    <name evidence="4" type="ORF">DW833_13455</name>
</gene>
<dbReference type="InterPro" id="IPR003660">
    <property type="entry name" value="HAMP_dom"/>
</dbReference>
<dbReference type="GO" id="GO:0007165">
    <property type="term" value="P:signal transduction"/>
    <property type="evidence" value="ECO:0007669"/>
    <property type="project" value="InterPro"/>
</dbReference>
<feature type="transmembrane region" description="Helical" evidence="2">
    <location>
        <begin position="172"/>
        <end position="192"/>
    </location>
</feature>
<dbReference type="AlphaFoldDB" id="A0A414B2J8"/>
<organism evidence="4 5">
    <name type="scientific">Anaerobutyricum hallii</name>
    <dbReference type="NCBI Taxonomy" id="39488"/>
    <lineage>
        <taxon>Bacteria</taxon>
        <taxon>Bacillati</taxon>
        <taxon>Bacillota</taxon>
        <taxon>Clostridia</taxon>
        <taxon>Lachnospirales</taxon>
        <taxon>Lachnospiraceae</taxon>
        <taxon>Anaerobutyricum</taxon>
    </lineage>
</organism>
<sequence>MHIYFTRNRGEIMKQNKKIAITHYISIRFSAIIFIMAAIMILFISYFSNKTIYFDIRRQIRKETRYDFLNIDVRNGKIFVNKNFIFEEDHVQKIIFDSQGDFFRGHYPDKKLKNIPVNKRRFQKVKCSSDYYYIYDRPYLIKDTITNKRFLVIVRNIGKASDFDSQYKTMKYVSYTFTFIIAFIGFLLIAIISSRLTIPMKKVKDTADKIGTDGNLAKRIEYTTPFKELDAMIQANNRMMDRLEDLFKTNFKNIKKWEWDSRHMCEDIIRVLGNTTISLRKENEDMQQHILELEKAIELQNENISTLKTKLKHPVRTLFQKVADSTH</sequence>
<dbReference type="Gene3D" id="6.10.340.10">
    <property type="match status" value="1"/>
</dbReference>
<protein>
    <submittedName>
        <fullName evidence="4">Methyl-accepting chemotaxis protein</fullName>
    </submittedName>
</protein>
<dbReference type="Proteomes" id="UP000284621">
    <property type="component" value="Unassembled WGS sequence"/>
</dbReference>
<dbReference type="SUPFAM" id="SSF158472">
    <property type="entry name" value="HAMP domain-like"/>
    <property type="match status" value="1"/>
</dbReference>
<dbReference type="EMBL" id="QSID01000018">
    <property type="protein sequence ID" value="RHC61000.1"/>
    <property type="molecule type" value="Genomic_DNA"/>
</dbReference>
<dbReference type="CDD" id="cd06225">
    <property type="entry name" value="HAMP"/>
    <property type="match status" value="1"/>
</dbReference>
<evidence type="ECO:0000259" key="3">
    <source>
        <dbReference type="PROSITE" id="PS50885"/>
    </source>
</evidence>
<evidence type="ECO:0000256" key="1">
    <source>
        <dbReference type="SAM" id="Coils"/>
    </source>
</evidence>
<evidence type="ECO:0000313" key="5">
    <source>
        <dbReference type="Proteomes" id="UP000284621"/>
    </source>
</evidence>
<reference evidence="4 5" key="1">
    <citation type="submission" date="2018-08" db="EMBL/GenBank/DDBJ databases">
        <title>A genome reference for cultivated species of the human gut microbiota.</title>
        <authorList>
            <person name="Zou Y."/>
            <person name="Xue W."/>
            <person name="Luo G."/>
        </authorList>
    </citation>
    <scope>NUCLEOTIDE SEQUENCE [LARGE SCALE GENOMIC DNA]</scope>
    <source>
        <strain evidence="4 5">AM34-3LB</strain>
    </source>
</reference>
<feature type="transmembrane region" description="Helical" evidence="2">
    <location>
        <begin position="21"/>
        <end position="47"/>
    </location>
</feature>
<evidence type="ECO:0000313" key="4">
    <source>
        <dbReference type="EMBL" id="RHC61000.1"/>
    </source>
</evidence>
<keyword evidence="5" id="KW-1185">Reference proteome</keyword>
<comment type="caution">
    <text evidence="4">The sequence shown here is derived from an EMBL/GenBank/DDBJ whole genome shotgun (WGS) entry which is preliminary data.</text>
</comment>
<keyword evidence="1" id="KW-0175">Coiled coil</keyword>
<accession>A0A414B2J8</accession>